<dbReference type="PANTHER" id="PTHR30501">
    <property type="entry name" value="UPF0597 PROTEIN YHAM"/>
    <property type="match status" value="1"/>
</dbReference>
<reference evidence="2 3" key="1">
    <citation type="submission" date="2008-09" db="EMBL/GenBank/DDBJ databases">
        <authorList>
            <person name="Fulton L."/>
            <person name="Clifton S."/>
            <person name="Fulton B."/>
            <person name="Xu J."/>
            <person name="Minx P."/>
            <person name="Pepin K.H."/>
            <person name="Johnson M."/>
            <person name="Thiruvilangam P."/>
            <person name="Bhonagiri V."/>
            <person name="Nash W.E."/>
            <person name="Mardis E.R."/>
            <person name="Wilson R.K."/>
        </authorList>
    </citation>
    <scope>NUCLEOTIDE SEQUENCE [LARGE SCALE GENOMIC DNA]</scope>
    <source>
        <strain evidence="2 3">DSM 13275</strain>
    </source>
</reference>
<dbReference type="InterPro" id="IPR021144">
    <property type="entry name" value="UPF0597"/>
</dbReference>
<dbReference type="PIRSF" id="PIRSF006054">
    <property type="entry name" value="UCP006054"/>
    <property type="match status" value="1"/>
</dbReference>
<feature type="domain" description="Serine dehydratase-like alpha subunit" evidence="1">
    <location>
        <begin position="87"/>
        <end position="427"/>
    </location>
</feature>
<name>B6FY60_PEPHT</name>
<keyword evidence="3" id="KW-1185">Reference proteome</keyword>
<gene>
    <name evidence="2" type="ORF">CLOHIR_00811</name>
</gene>
<dbReference type="GO" id="GO:0080146">
    <property type="term" value="F:L-cysteine desulfhydrase activity"/>
    <property type="evidence" value="ECO:0007669"/>
    <property type="project" value="TreeGrafter"/>
</dbReference>
<dbReference type="PANTHER" id="PTHR30501:SF2">
    <property type="entry name" value="UPF0597 PROTEIN YHAM"/>
    <property type="match status" value="1"/>
</dbReference>
<dbReference type="GO" id="GO:0019450">
    <property type="term" value="P:L-cysteine catabolic process to pyruvate"/>
    <property type="evidence" value="ECO:0007669"/>
    <property type="project" value="TreeGrafter"/>
</dbReference>
<protein>
    <recommendedName>
        <fullName evidence="1">Serine dehydratase-like alpha subunit domain-containing protein</fullName>
    </recommendedName>
</protein>
<accession>B6FY60</accession>
<dbReference type="RefSeq" id="WP_006439723.1">
    <property type="nucleotide sequence ID" value="NZ_DS995356.1"/>
</dbReference>
<dbReference type="Proteomes" id="UP000003178">
    <property type="component" value="Unassembled WGS sequence"/>
</dbReference>
<dbReference type="HAMAP" id="MF_01845">
    <property type="entry name" value="UPF0597"/>
    <property type="match status" value="1"/>
</dbReference>
<dbReference type="AlphaFoldDB" id="B6FY60"/>
<comment type="caution">
    <text evidence="2">The sequence shown here is derived from an EMBL/GenBank/DDBJ whole genome shotgun (WGS) entry which is preliminary data.</text>
</comment>
<dbReference type="HOGENOM" id="CLU_051840_0_0_9"/>
<organism evidence="2 3">
    <name type="scientific">Peptacetobacter hiranonis (strain DSM 13275 / JCM 10541 / KCTC 15199 / TO-931)</name>
    <name type="common">Clostridium hiranonis</name>
    <dbReference type="NCBI Taxonomy" id="500633"/>
    <lineage>
        <taxon>Bacteria</taxon>
        <taxon>Bacillati</taxon>
        <taxon>Bacillota</taxon>
        <taxon>Clostridia</taxon>
        <taxon>Peptostreptococcales</taxon>
        <taxon>Peptostreptococcaceae</taxon>
        <taxon>Peptacetobacter</taxon>
    </lineage>
</organism>
<evidence type="ECO:0000313" key="3">
    <source>
        <dbReference type="Proteomes" id="UP000003178"/>
    </source>
</evidence>
<sequence length="428" mass="45329">MRDIRNELVEMLRNEVKPAVGCTEPVALALACAKAKELLGEEVIDNKMLVSNNIFKNGMGVGIPGSKILGLKVAACMGIVGGKSADGLSVLEGLTEEEVRESEKYLEEHTISVEPTDSADKIYLEVMLKGANHEVLVKIRGRHDNFTYLAKDGEVILDNEPKEEVVADGAKEERKETLMDNATVAEIVDNVEKMDFEDIKFLLDGITMNRAMAEVGLREKTGVGTGFGIKEAIKAGELGDDLVNYAMMLTSAASDARMSGVKMPVMSSNGSGNHGLTAILPIAAYNERNPQSDERVARALAISHLITAYIKNFTGRLSPMCGCGVAAAIGCTAGLSWLMDAEQSQIEGAMENMIANLSGMICDGAKPGCACKLATASSAAVQNAILAKRGCIVPGLNGIVGRSVDESVRALGCVGDEGMSVTDNVILD</sequence>
<dbReference type="Pfam" id="PF03313">
    <property type="entry name" value="SDH_alpha"/>
    <property type="match status" value="1"/>
</dbReference>
<dbReference type="OrthoDB" id="41906at2"/>
<feature type="non-terminal residue" evidence="2">
    <location>
        <position position="428"/>
    </location>
</feature>
<proteinExistence type="inferred from homology"/>
<dbReference type="EMBL" id="ABWP01000031">
    <property type="protein sequence ID" value="EEA85545.1"/>
    <property type="molecule type" value="Genomic_DNA"/>
</dbReference>
<evidence type="ECO:0000259" key="1">
    <source>
        <dbReference type="Pfam" id="PF03313"/>
    </source>
</evidence>
<dbReference type="eggNOG" id="COG3681">
    <property type="taxonomic scope" value="Bacteria"/>
</dbReference>
<dbReference type="InterPro" id="IPR005130">
    <property type="entry name" value="Ser_deHydtase-like_asu"/>
</dbReference>
<reference evidence="2 3" key="2">
    <citation type="submission" date="2008-10" db="EMBL/GenBank/DDBJ databases">
        <title>Draft genome sequence of Clostridium hiranonis (DSM 13275).</title>
        <authorList>
            <person name="Sudarsanam P."/>
            <person name="Ley R."/>
            <person name="Guruge J."/>
            <person name="Turnbaugh P.J."/>
            <person name="Mahowald M."/>
            <person name="Liep D."/>
            <person name="Gordon J."/>
        </authorList>
    </citation>
    <scope>NUCLEOTIDE SEQUENCE [LARGE SCALE GENOMIC DNA]</scope>
    <source>
        <strain evidence="2 3">DSM 13275</strain>
    </source>
</reference>
<evidence type="ECO:0000313" key="2">
    <source>
        <dbReference type="EMBL" id="EEA85545.1"/>
    </source>
</evidence>